<dbReference type="EMBL" id="UINC01091865">
    <property type="protein sequence ID" value="SVC44967.1"/>
    <property type="molecule type" value="Genomic_DNA"/>
</dbReference>
<evidence type="ECO:0008006" key="2">
    <source>
        <dbReference type="Google" id="ProtNLM"/>
    </source>
</evidence>
<protein>
    <recommendedName>
        <fullName evidence="2">SIS domain-containing protein</fullName>
    </recommendedName>
</protein>
<feature type="non-terminal residue" evidence="1">
    <location>
        <position position="48"/>
    </location>
</feature>
<accession>A0A382MB78</accession>
<dbReference type="AlphaFoldDB" id="A0A382MB78"/>
<gene>
    <name evidence="1" type="ORF">METZ01_LOCUS297821</name>
</gene>
<sequence length="48" mass="5612">MKDKKFIDDYLERYKKVLLQTDVSETMIAVKKLLLKTQQNGRKAIIVG</sequence>
<reference evidence="1" key="1">
    <citation type="submission" date="2018-05" db="EMBL/GenBank/DDBJ databases">
        <authorList>
            <person name="Lanie J.A."/>
            <person name="Ng W.-L."/>
            <person name="Kazmierczak K.M."/>
            <person name="Andrzejewski T.M."/>
            <person name="Davidsen T.M."/>
            <person name="Wayne K.J."/>
            <person name="Tettelin H."/>
            <person name="Glass J.I."/>
            <person name="Rusch D."/>
            <person name="Podicherti R."/>
            <person name="Tsui H.-C.T."/>
            <person name="Winkler M.E."/>
        </authorList>
    </citation>
    <scope>NUCLEOTIDE SEQUENCE</scope>
</reference>
<proteinExistence type="predicted"/>
<evidence type="ECO:0000313" key="1">
    <source>
        <dbReference type="EMBL" id="SVC44967.1"/>
    </source>
</evidence>
<name>A0A382MB78_9ZZZZ</name>
<organism evidence="1">
    <name type="scientific">marine metagenome</name>
    <dbReference type="NCBI Taxonomy" id="408172"/>
    <lineage>
        <taxon>unclassified sequences</taxon>
        <taxon>metagenomes</taxon>
        <taxon>ecological metagenomes</taxon>
    </lineage>
</organism>